<dbReference type="EMBL" id="JARBJD010000791">
    <property type="protein sequence ID" value="KAK2939948.1"/>
    <property type="molecule type" value="Genomic_DNA"/>
</dbReference>
<keyword evidence="2" id="KW-1185">Reference proteome</keyword>
<protein>
    <submittedName>
        <fullName evidence="1">Uncharacterized protein</fullName>
    </submittedName>
</protein>
<gene>
    <name evidence="1" type="ORF">BLNAU_25147</name>
</gene>
<sequence length="101" mass="11109">MSPSMVATLSFSFATTRTAQSIPHCPSSSTLGNSEEPKFFFIHANPSLSPCLVHNGSSTDSIPSVKIAHLVSWPDRHQHNDISLKHVTQHCPELYPSHFVN</sequence>
<evidence type="ECO:0000313" key="2">
    <source>
        <dbReference type="Proteomes" id="UP001281761"/>
    </source>
</evidence>
<name>A0ABQ9WKU4_9EUKA</name>
<comment type="caution">
    <text evidence="1">The sequence shown here is derived from an EMBL/GenBank/DDBJ whole genome shotgun (WGS) entry which is preliminary data.</text>
</comment>
<proteinExistence type="predicted"/>
<accession>A0ABQ9WKU4</accession>
<evidence type="ECO:0000313" key="1">
    <source>
        <dbReference type="EMBL" id="KAK2939948.1"/>
    </source>
</evidence>
<reference evidence="1 2" key="1">
    <citation type="journal article" date="2022" name="bioRxiv">
        <title>Genomics of Preaxostyla Flagellates Illuminates Evolutionary Transitions and the Path Towards Mitochondrial Loss.</title>
        <authorList>
            <person name="Novak L.V.F."/>
            <person name="Treitli S.C."/>
            <person name="Pyrih J."/>
            <person name="Halakuc P."/>
            <person name="Pipaliya S.V."/>
            <person name="Vacek V."/>
            <person name="Brzon O."/>
            <person name="Soukal P."/>
            <person name="Eme L."/>
            <person name="Dacks J.B."/>
            <person name="Karnkowska A."/>
            <person name="Elias M."/>
            <person name="Hampl V."/>
        </authorList>
    </citation>
    <scope>NUCLEOTIDE SEQUENCE [LARGE SCALE GENOMIC DNA]</scope>
    <source>
        <strain evidence="1">NAU3</strain>
        <tissue evidence="1">Gut</tissue>
    </source>
</reference>
<organism evidence="1 2">
    <name type="scientific">Blattamonas nauphoetae</name>
    <dbReference type="NCBI Taxonomy" id="2049346"/>
    <lineage>
        <taxon>Eukaryota</taxon>
        <taxon>Metamonada</taxon>
        <taxon>Preaxostyla</taxon>
        <taxon>Oxymonadida</taxon>
        <taxon>Blattamonas</taxon>
    </lineage>
</organism>
<dbReference type="Proteomes" id="UP001281761">
    <property type="component" value="Unassembled WGS sequence"/>
</dbReference>